<evidence type="ECO:0000256" key="11">
    <source>
        <dbReference type="SAM" id="SignalP"/>
    </source>
</evidence>
<evidence type="ECO:0000313" key="14">
    <source>
        <dbReference type="Proteomes" id="UP000293638"/>
    </source>
</evidence>
<comment type="caution">
    <text evidence="13">The sequence shown here is derived from an EMBL/GenBank/DDBJ whole genome shotgun (WGS) entry which is preliminary data.</text>
</comment>
<evidence type="ECO:0000256" key="10">
    <source>
        <dbReference type="SAM" id="MobiDB-lite"/>
    </source>
</evidence>
<organism evidence="13 14">
    <name type="scientific">Motilibacter rhizosphaerae</name>
    <dbReference type="NCBI Taxonomy" id="598652"/>
    <lineage>
        <taxon>Bacteria</taxon>
        <taxon>Bacillati</taxon>
        <taxon>Actinomycetota</taxon>
        <taxon>Actinomycetes</taxon>
        <taxon>Motilibacterales</taxon>
        <taxon>Motilibacteraceae</taxon>
        <taxon>Motilibacter</taxon>
    </lineage>
</organism>
<dbReference type="PANTHER" id="PTHR10134">
    <property type="entry name" value="CYTOCHROME B-C1 COMPLEX SUBUNIT RIESKE, MITOCHONDRIAL"/>
    <property type="match status" value="1"/>
</dbReference>
<evidence type="ECO:0000256" key="3">
    <source>
        <dbReference type="ARBA" id="ARBA00022714"/>
    </source>
</evidence>
<keyword evidence="6" id="KW-0411">Iron-sulfur</keyword>
<dbReference type="InterPro" id="IPR014349">
    <property type="entry name" value="Rieske_Fe-S_prot"/>
</dbReference>
<dbReference type="Gene3D" id="2.102.10.10">
    <property type="entry name" value="Rieske [2Fe-2S] iron-sulphur domain"/>
    <property type="match status" value="1"/>
</dbReference>
<dbReference type="SUPFAM" id="SSF50022">
    <property type="entry name" value="ISP domain"/>
    <property type="match status" value="1"/>
</dbReference>
<evidence type="ECO:0000256" key="6">
    <source>
        <dbReference type="ARBA" id="ARBA00023014"/>
    </source>
</evidence>
<keyword evidence="14" id="KW-1185">Reference proteome</keyword>
<accession>A0A4Q7NVT8</accession>
<evidence type="ECO:0000256" key="9">
    <source>
        <dbReference type="ARBA" id="ARBA00034078"/>
    </source>
</evidence>
<evidence type="ECO:0000256" key="2">
    <source>
        <dbReference type="ARBA" id="ARBA00015816"/>
    </source>
</evidence>
<evidence type="ECO:0000259" key="12">
    <source>
        <dbReference type="PROSITE" id="PS51296"/>
    </source>
</evidence>
<dbReference type="GO" id="GO:0016705">
    <property type="term" value="F:oxidoreductase activity, acting on paired donors, with incorporation or reduction of molecular oxygen"/>
    <property type="evidence" value="ECO:0007669"/>
    <property type="project" value="UniProtKB-ARBA"/>
</dbReference>
<dbReference type="PROSITE" id="PS51318">
    <property type="entry name" value="TAT"/>
    <property type="match status" value="1"/>
</dbReference>
<dbReference type="EMBL" id="SGXD01000001">
    <property type="protein sequence ID" value="RZS91264.1"/>
    <property type="molecule type" value="Genomic_DNA"/>
</dbReference>
<dbReference type="GO" id="GO:0051537">
    <property type="term" value="F:2 iron, 2 sulfur cluster binding"/>
    <property type="evidence" value="ECO:0007669"/>
    <property type="project" value="UniProtKB-KW"/>
</dbReference>
<keyword evidence="3" id="KW-0001">2Fe-2S</keyword>
<evidence type="ECO:0000256" key="4">
    <source>
        <dbReference type="ARBA" id="ARBA00022723"/>
    </source>
</evidence>
<sequence length="168" mass="15261">MTDAVLSRRAVLAGACATCLGSLAACGGSSGGSDANSSSSGGGAAASAAPAPAGSAPAAGASSSGSSGGSSSAALVEIAKVPVGSGVVVQGSDGKPVVVTQPTAGTVHAFSAICTHQGVVVGVQGGQIVCPAHGSRYALADGSVLGGPAPRPLPAVAVKVDGGNVVSG</sequence>
<dbReference type="GO" id="GO:0046872">
    <property type="term" value="F:metal ion binding"/>
    <property type="evidence" value="ECO:0007669"/>
    <property type="project" value="UniProtKB-KW"/>
</dbReference>
<dbReference type="OrthoDB" id="25106at2"/>
<protein>
    <recommendedName>
        <fullName evidence="2">Cytochrome bc1 complex Rieske iron-sulfur subunit</fullName>
    </recommendedName>
    <alternativeName>
        <fullName evidence="8">Cytochrome bc1 reductase complex subunit QcrA</fullName>
    </alternativeName>
</protein>
<dbReference type="InterPro" id="IPR005805">
    <property type="entry name" value="Rieske_Fe-S_prot_C"/>
</dbReference>
<keyword evidence="5" id="KW-0408">Iron</keyword>
<gene>
    <name evidence="13" type="ORF">EV189_0501</name>
</gene>
<evidence type="ECO:0000256" key="8">
    <source>
        <dbReference type="ARBA" id="ARBA00029586"/>
    </source>
</evidence>
<dbReference type="GO" id="GO:0016020">
    <property type="term" value="C:membrane"/>
    <property type="evidence" value="ECO:0007669"/>
    <property type="project" value="InterPro"/>
</dbReference>
<evidence type="ECO:0000256" key="5">
    <source>
        <dbReference type="ARBA" id="ARBA00023004"/>
    </source>
</evidence>
<feature type="signal peptide" evidence="11">
    <location>
        <begin position="1"/>
        <end position="24"/>
    </location>
</feature>
<feature type="chain" id="PRO_5038926070" description="Cytochrome bc1 complex Rieske iron-sulfur subunit" evidence="11">
    <location>
        <begin position="25"/>
        <end position="168"/>
    </location>
</feature>
<keyword evidence="7" id="KW-1015">Disulfide bond</keyword>
<keyword evidence="4" id="KW-0479">Metal-binding</keyword>
<dbReference type="PRINTS" id="PR00162">
    <property type="entry name" value="RIESKE"/>
</dbReference>
<feature type="region of interest" description="Disordered" evidence="10">
    <location>
        <begin position="36"/>
        <end position="71"/>
    </location>
</feature>
<dbReference type="AlphaFoldDB" id="A0A4Q7NVT8"/>
<keyword evidence="11" id="KW-0732">Signal</keyword>
<proteinExistence type="predicted"/>
<name>A0A4Q7NVT8_9ACTN</name>
<dbReference type="InterPro" id="IPR036922">
    <property type="entry name" value="Rieske_2Fe-2S_sf"/>
</dbReference>
<feature type="domain" description="Rieske" evidence="12">
    <location>
        <begin position="73"/>
        <end position="167"/>
    </location>
</feature>
<dbReference type="RefSeq" id="WP_130491354.1">
    <property type="nucleotide sequence ID" value="NZ_SGXD01000001.1"/>
</dbReference>
<dbReference type="InterPro" id="IPR006311">
    <property type="entry name" value="TAT_signal"/>
</dbReference>
<evidence type="ECO:0000313" key="13">
    <source>
        <dbReference type="EMBL" id="RZS91264.1"/>
    </source>
</evidence>
<evidence type="ECO:0000256" key="1">
    <source>
        <dbReference type="ARBA" id="ARBA00002494"/>
    </source>
</evidence>
<dbReference type="Pfam" id="PF00355">
    <property type="entry name" value="Rieske"/>
    <property type="match status" value="1"/>
</dbReference>
<dbReference type="GO" id="GO:0004497">
    <property type="term" value="F:monooxygenase activity"/>
    <property type="evidence" value="ECO:0007669"/>
    <property type="project" value="UniProtKB-ARBA"/>
</dbReference>
<dbReference type="CDD" id="cd03467">
    <property type="entry name" value="Rieske"/>
    <property type="match status" value="1"/>
</dbReference>
<dbReference type="PROSITE" id="PS51296">
    <property type="entry name" value="RIESKE"/>
    <property type="match status" value="1"/>
</dbReference>
<reference evidence="13 14" key="1">
    <citation type="submission" date="2019-02" db="EMBL/GenBank/DDBJ databases">
        <title>Genomic Encyclopedia of Type Strains, Phase IV (KMG-IV): sequencing the most valuable type-strain genomes for metagenomic binning, comparative biology and taxonomic classification.</title>
        <authorList>
            <person name="Goeker M."/>
        </authorList>
    </citation>
    <scope>NUCLEOTIDE SEQUENCE [LARGE SCALE GENOMIC DNA]</scope>
    <source>
        <strain evidence="13 14">DSM 45622</strain>
    </source>
</reference>
<evidence type="ECO:0000256" key="7">
    <source>
        <dbReference type="ARBA" id="ARBA00023157"/>
    </source>
</evidence>
<comment type="cofactor">
    <cofactor evidence="9">
        <name>[2Fe-2S] cluster</name>
        <dbReference type="ChEBI" id="CHEBI:190135"/>
    </cofactor>
</comment>
<comment type="function">
    <text evidence="1">Iron-sulfur subunit of the cytochrome bc1 complex, an essential component of the respiratory electron transport chain required for ATP synthesis. The bc1 complex catalyzes the oxidation of menaquinol and the reduction of cytochrome c in the respiratory chain. The bc1 complex operates through a Q-cycle mechanism that couples electron transfer to generation of the proton gradient that drives ATP synthesis.</text>
</comment>
<dbReference type="InterPro" id="IPR017941">
    <property type="entry name" value="Rieske_2Fe-2S"/>
</dbReference>
<dbReference type="Proteomes" id="UP000293638">
    <property type="component" value="Unassembled WGS sequence"/>
</dbReference>